<organism evidence="1 2">
    <name type="scientific">Metabacillus sediminilitoris</name>
    <dbReference type="NCBI Taxonomy" id="2567941"/>
    <lineage>
        <taxon>Bacteria</taxon>
        <taxon>Bacillati</taxon>
        <taxon>Bacillota</taxon>
        <taxon>Bacilli</taxon>
        <taxon>Bacillales</taxon>
        <taxon>Bacillaceae</taxon>
        <taxon>Metabacillus</taxon>
    </lineage>
</organism>
<accession>A0A4S4BRL0</accession>
<sequence>MYSKPVIQQKGALVEHLNERGKLRYDAWWRPLGDGWVNRKRVRPSSDAPNLFNLLVNGSNISTYNEIVRILINDKSYYISFY</sequence>
<dbReference type="RefSeq" id="WP_136356416.1">
    <property type="nucleotide sequence ID" value="NZ_CP046266.1"/>
</dbReference>
<name>A0A4S4BRL0_9BACI</name>
<dbReference type="AlphaFoldDB" id="A0A4S4BRL0"/>
<keyword evidence="2" id="KW-1185">Reference proteome</keyword>
<gene>
    <name evidence="1" type="ORF">E6W99_18075</name>
</gene>
<dbReference type="EMBL" id="SSNT01000014">
    <property type="protein sequence ID" value="THF77620.1"/>
    <property type="molecule type" value="Genomic_DNA"/>
</dbReference>
<reference evidence="1 2" key="1">
    <citation type="submission" date="2019-04" db="EMBL/GenBank/DDBJ databases">
        <title>Bacillus sediminilitoris sp. nov., isolated from a tidal flat sediment on the East China Sea.</title>
        <authorList>
            <person name="Wei Y."/>
            <person name="Mao H."/>
            <person name="Fang J."/>
        </authorList>
    </citation>
    <scope>NUCLEOTIDE SEQUENCE [LARGE SCALE GENOMIC DNA]</scope>
    <source>
        <strain evidence="1 2">DSL-17</strain>
    </source>
</reference>
<proteinExistence type="predicted"/>
<protein>
    <submittedName>
        <fullName evidence="1">Uncharacterized protein</fullName>
    </submittedName>
</protein>
<comment type="caution">
    <text evidence="1">The sequence shown here is derived from an EMBL/GenBank/DDBJ whole genome shotgun (WGS) entry which is preliminary data.</text>
</comment>
<evidence type="ECO:0000313" key="2">
    <source>
        <dbReference type="Proteomes" id="UP000310334"/>
    </source>
</evidence>
<evidence type="ECO:0000313" key="1">
    <source>
        <dbReference type="EMBL" id="THF77620.1"/>
    </source>
</evidence>
<dbReference type="Proteomes" id="UP000310334">
    <property type="component" value="Unassembled WGS sequence"/>
</dbReference>